<dbReference type="STRING" id="56107.Cylst_1751"/>
<gene>
    <name evidence="2" type="ORF">Cylst_1751</name>
</gene>
<dbReference type="AlphaFoldDB" id="K9WWY5"/>
<dbReference type="HOGENOM" id="CLU_2536984_0_0_3"/>
<protein>
    <submittedName>
        <fullName evidence="2">Uncharacterized protein</fullName>
    </submittedName>
</protein>
<organism evidence="2 3">
    <name type="scientific">Cylindrospermum stagnale PCC 7417</name>
    <dbReference type="NCBI Taxonomy" id="56107"/>
    <lineage>
        <taxon>Bacteria</taxon>
        <taxon>Bacillati</taxon>
        <taxon>Cyanobacteriota</taxon>
        <taxon>Cyanophyceae</taxon>
        <taxon>Nostocales</taxon>
        <taxon>Nostocaceae</taxon>
        <taxon>Cylindrospermum</taxon>
    </lineage>
</organism>
<accession>K9WWY5</accession>
<evidence type="ECO:0000256" key="1">
    <source>
        <dbReference type="SAM" id="MobiDB-lite"/>
    </source>
</evidence>
<dbReference type="KEGG" id="csg:Cylst_1751"/>
<reference evidence="2 3" key="1">
    <citation type="submission" date="2012-06" db="EMBL/GenBank/DDBJ databases">
        <title>Finished chromosome of genome of Cylindrospermum stagnale PCC 7417.</title>
        <authorList>
            <consortium name="US DOE Joint Genome Institute"/>
            <person name="Gugger M."/>
            <person name="Coursin T."/>
            <person name="Rippka R."/>
            <person name="Tandeau De Marsac N."/>
            <person name="Huntemann M."/>
            <person name="Wei C.-L."/>
            <person name="Han J."/>
            <person name="Detter J.C."/>
            <person name="Han C."/>
            <person name="Tapia R."/>
            <person name="Chen A."/>
            <person name="Kyrpides N."/>
            <person name="Mavromatis K."/>
            <person name="Markowitz V."/>
            <person name="Szeto E."/>
            <person name="Ivanova N."/>
            <person name="Pagani I."/>
            <person name="Pati A."/>
            <person name="Goodwin L."/>
            <person name="Nordberg H.P."/>
            <person name="Cantor M.N."/>
            <person name="Hua S.X."/>
            <person name="Woyke T."/>
            <person name="Kerfeld C.A."/>
        </authorList>
    </citation>
    <scope>NUCLEOTIDE SEQUENCE [LARGE SCALE GENOMIC DNA]</scope>
    <source>
        <strain evidence="2 3">PCC 7417</strain>
    </source>
</reference>
<dbReference type="EMBL" id="CP003642">
    <property type="protein sequence ID" value="AFZ24022.1"/>
    <property type="molecule type" value="Genomic_DNA"/>
</dbReference>
<keyword evidence="3" id="KW-1185">Reference proteome</keyword>
<dbReference type="Proteomes" id="UP000010475">
    <property type="component" value="Chromosome"/>
</dbReference>
<sequence length="83" mass="8870">MWGRHLACPLSLYFPSSKQKIPSFSIFSCGVGRTASPKKIPHLTAGDFNYSPTKLVAGSTELPSSGGNQERRVGDDVANSEVS</sequence>
<evidence type="ECO:0000313" key="3">
    <source>
        <dbReference type="Proteomes" id="UP000010475"/>
    </source>
</evidence>
<feature type="region of interest" description="Disordered" evidence="1">
    <location>
        <begin position="59"/>
        <end position="83"/>
    </location>
</feature>
<proteinExistence type="predicted"/>
<evidence type="ECO:0000313" key="2">
    <source>
        <dbReference type="EMBL" id="AFZ24022.1"/>
    </source>
</evidence>
<name>K9WWY5_9NOST</name>